<reference evidence="1" key="1">
    <citation type="journal article" date="2021" name="PeerJ">
        <title>Extensive microbial diversity within the chicken gut microbiome revealed by metagenomics and culture.</title>
        <authorList>
            <person name="Gilroy R."/>
            <person name="Ravi A."/>
            <person name="Getino M."/>
            <person name="Pursley I."/>
            <person name="Horton D.L."/>
            <person name="Alikhan N.F."/>
            <person name="Baker D."/>
            <person name="Gharbi K."/>
            <person name="Hall N."/>
            <person name="Watson M."/>
            <person name="Adriaenssens E.M."/>
            <person name="Foster-Nyarko E."/>
            <person name="Jarju S."/>
            <person name="Secka A."/>
            <person name="Antonio M."/>
            <person name="Oren A."/>
            <person name="Chaudhuri R.R."/>
            <person name="La Ragione R."/>
            <person name="Hildebrand F."/>
            <person name="Pallen M.J."/>
        </authorList>
    </citation>
    <scope>NUCLEOTIDE SEQUENCE</scope>
    <source>
        <strain evidence="1">1277</strain>
    </source>
</reference>
<name>A0A921N064_9FIRM</name>
<reference evidence="1" key="2">
    <citation type="submission" date="2021-09" db="EMBL/GenBank/DDBJ databases">
        <authorList>
            <person name="Gilroy R."/>
        </authorList>
    </citation>
    <scope>NUCLEOTIDE SEQUENCE</scope>
    <source>
        <strain evidence="1">1277</strain>
    </source>
</reference>
<accession>A0A921N064</accession>
<dbReference type="AlphaFoldDB" id="A0A921N064"/>
<dbReference type="Proteomes" id="UP000776700">
    <property type="component" value="Unassembled WGS sequence"/>
</dbReference>
<gene>
    <name evidence="1" type="ORF">K8V90_05225</name>
</gene>
<protein>
    <submittedName>
        <fullName evidence="1">Uncharacterized protein</fullName>
    </submittedName>
</protein>
<sequence length="107" mass="12794">MKYNITIDNNKYIQKFFNKYSSFEEDIKNNIYNILPEIIDFRPHKIKPAYHLKRNGLTIFEYKIVVNNNNFRAGYTLNGSDIDLFYITKTTIKREFVKELEGTDLVD</sequence>
<evidence type="ECO:0000313" key="1">
    <source>
        <dbReference type="EMBL" id="HJG96486.1"/>
    </source>
</evidence>
<dbReference type="EMBL" id="DYUB01000169">
    <property type="protein sequence ID" value="HJG96486.1"/>
    <property type="molecule type" value="Genomic_DNA"/>
</dbReference>
<proteinExistence type="predicted"/>
<evidence type="ECO:0000313" key="2">
    <source>
        <dbReference type="Proteomes" id="UP000776700"/>
    </source>
</evidence>
<comment type="caution">
    <text evidence="1">The sequence shown here is derived from an EMBL/GenBank/DDBJ whole genome shotgun (WGS) entry which is preliminary data.</text>
</comment>
<organism evidence="1 2">
    <name type="scientific">Romboutsia timonensis</name>
    <dbReference type="NCBI Taxonomy" id="1776391"/>
    <lineage>
        <taxon>Bacteria</taxon>
        <taxon>Bacillati</taxon>
        <taxon>Bacillota</taxon>
        <taxon>Clostridia</taxon>
        <taxon>Peptostreptococcales</taxon>
        <taxon>Peptostreptococcaceae</taxon>
        <taxon>Romboutsia</taxon>
    </lineage>
</organism>